<keyword evidence="4" id="KW-0169">Cobalamin biosynthesis</keyword>
<dbReference type="GO" id="GO:0008817">
    <property type="term" value="F:corrinoid adenosyltransferase activity"/>
    <property type="evidence" value="ECO:0007669"/>
    <property type="project" value="UniProtKB-UniRule"/>
</dbReference>
<dbReference type="GO" id="GO:0009236">
    <property type="term" value="P:cobalamin biosynthetic process"/>
    <property type="evidence" value="ECO:0007669"/>
    <property type="project" value="UniProtKB-UniRule"/>
</dbReference>
<organism evidence="7 8">
    <name type="scientific">Verrucomicrobia subdivision 6 bacterium BACL9 MAG-120507-bin52</name>
    <dbReference type="NCBI Taxonomy" id="1655590"/>
    <lineage>
        <taxon>Bacteria</taxon>
        <taxon>Pseudomonadati</taxon>
        <taxon>Verrucomicrobiota</taxon>
        <taxon>Verrucomicrobiia</taxon>
        <taxon>Verrucomicrobiales</taxon>
        <taxon>Verrucomicrobia subdivision 6</taxon>
    </lineage>
</organism>
<keyword evidence="2 4" id="KW-0547">Nucleotide-binding</keyword>
<dbReference type="NCBIfam" id="TIGR00636">
    <property type="entry name" value="PduO_Nterm"/>
    <property type="match status" value="1"/>
</dbReference>
<dbReference type="GO" id="GO:0005524">
    <property type="term" value="F:ATP binding"/>
    <property type="evidence" value="ECO:0007669"/>
    <property type="project" value="UniProtKB-UniRule"/>
</dbReference>
<dbReference type="EMBL" id="LIBO01000058">
    <property type="protein sequence ID" value="KRO62561.1"/>
    <property type="molecule type" value="Genomic_DNA"/>
</dbReference>
<dbReference type="AlphaFoldDB" id="A0A0R2RJH9"/>
<protein>
    <recommendedName>
        <fullName evidence="4">Corrinoid adenosyltransferase</fullName>
        <ecNumber evidence="4">2.5.1.17</ecNumber>
    </recommendedName>
    <alternativeName>
        <fullName evidence="4">Cob(II)alamin adenosyltransferase</fullName>
    </alternativeName>
    <alternativeName>
        <fullName evidence="4">Cob(II)yrinic acid a,c-diamide adenosyltransferase</fullName>
    </alternativeName>
    <alternativeName>
        <fullName evidence="4">Cobinamide/cobalamin adenosyltransferase</fullName>
    </alternativeName>
</protein>
<dbReference type="UniPathway" id="UPA00148">
    <property type="reaction ID" value="UER00233"/>
</dbReference>
<dbReference type="EC" id="2.5.1.17" evidence="4"/>
<gene>
    <name evidence="7" type="ORF">ABR82_03515</name>
</gene>
<evidence type="ECO:0000256" key="2">
    <source>
        <dbReference type="ARBA" id="ARBA00022741"/>
    </source>
</evidence>
<reference evidence="7 8" key="1">
    <citation type="submission" date="2015-10" db="EMBL/GenBank/DDBJ databases">
        <title>Metagenome-Assembled Genomes uncover a global brackish microbiome.</title>
        <authorList>
            <person name="Hugerth L.W."/>
            <person name="Larsson J."/>
            <person name="Alneberg J."/>
            <person name="Lindh M.V."/>
            <person name="Legrand C."/>
            <person name="Pinhassi J."/>
            <person name="Andersson A.F."/>
        </authorList>
    </citation>
    <scope>NUCLEOTIDE SEQUENCE [LARGE SCALE GENOMIC DNA]</scope>
    <source>
        <strain evidence="7">BACL18 MAG-120507-bin52</strain>
    </source>
</reference>
<dbReference type="PANTHER" id="PTHR12213:SF0">
    <property type="entry name" value="CORRINOID ADENOSYLTRANSFERASE MMAB"/>
    <property type="match status" value="1"/>
</dbReference>
<evidence type="ECO:0000313" key="8">
    <source>
        <dbReference type="Proteomes" id="UP000051269"/>
    </source>
</evidence>
<proteinExistence type="inferred from homology"/>
<dbReference type="SUPFAM" id="SSF89028">
    <property type="entry name" value="Cobalamin adenosyltransferase-like"/>
    <property type="match status" value="1"/>
</dbReference>
<sequence length="181" mass="19799">MSITTRTGDGGSTALMYGRRVPKDSPRVEAYGEVDELNACLGLARAQTQIPLKSLLESIQKALVGLMGELAVASEDLKRYEADGYARIKEEDLALLDQEIERLERNTPPAKGWSTPGGSLAGAALDLARAVCRRAERGVWCLDKKEGNVRPIIPKYLNRLSDLLWLVENEVDSSGSVKNKT</sequence>
<keyword evidence="1 4" id="KW-0808">Transferase</keyword>
<dbReference type="PANTHER" id="PTHR12213">
    <property type="entry name" value="CORRINOID ADENOSYLTRANSFERASE"/>
    <property type="match status" value="1"/>
</dbReference>
<evidence type="ECO:0000256" key="4">
    <source>
        <dbReference type="RuleBase" id="RU366026"/>
    </source>
</evidence>
<comment type="pathway">
    <text evidence="4">Cofactor biosynthesis; adenosylcobalamin biosynthesis; adenosylcobalamin from cob(II)yrinate a,c-diamide: step 2/7.</text>
</comment>
<comment type="catalytic activity">
    <reaction evidence="4">
        <text>2 cob(II)alamin + reduced [electron-transfer flavoprotein] + 2 ATP = 2 adenosylcob(III)alamin + 2 triphosphate + oxidized [electron-transfer flavoprotein] + 3 H(+)</text>
        <dbReference type="Rhea" id="RHEA:28671"/>
        <dbReference type="Rhea" id="RHEA-COMP:10685"/>
        <dbReference type="Rhea" id="RHEA-COMP:10686"/>
        <dbReference type="ChEBI" id="CHEBI:15378"/>
        <dbReference type="ChEBI" id="CHEBI:16304"/>
        <dbReference type="ChEBI" id="CHEBI:18036"/>
        <dbReference type="ChEBI" id="CHEBI:18408"/>
        <dbReference type="ChEBI" id="CHEBI:30616"/>
        <dbReference type="ChEBI" id="CHEBI:57692"/>
        <dbReference type="ChEBI" id="CHEBI:58307"/>
        <dbReference type="EC" id="2.5.1.17"/>
    </reaction>
</comment>
<evidence type="ECO:0000256" key="3">
    <source>
        <dbReference type="ARBA" id="ARBA00022840"/>
    </source>
</evidence>
<dbReference type="Gene3D" id="1.20.1200.10">
    <property type="entry name" value="Cobalamin adenosyltransferase-like"/>
    <property type="match status" value="1"/>
</dbReference>
<dbReference type="InterPro" id="IPR029499">
    <property type="entry name" value="PduO-typ"/>
</dbReference>
<evidence type="ECO:0000256" key="5">
    <source>
        <dbReference type="SAM" id="Coils"/>
    </source>
</evidence>
<name>A0A0R2RJH9_9BACT</name>
<dbReference type="InterPro" id="IPR016030">
    <property type="entry name" value="CblAdoTrfase-like"/>
</dbReference>
<accession>A0A0R2RJH9</accession>
<dbReference type="Pfam" id="PF01923">
    <property type="entry name" value="Cob_adeno_trans"/>
    <property type="match status" value="1"/>
</dbReference>
<dbReference type="Proteomes" id="UP000051269">
    <property type="component" value="Unassembled WGS sequence"/>
</dbReference>
<evidence type="ECO:0000259" key="6">
    <source>
        <dbReference type="Pfam" id="PF01923"/>
    </source>
</evidence>
<evidence type="ECO:0000256" key="1">
    <source>
        <dbReference type="ARBA" id="ARBA00022679"/>
    </source>
</evidence>
<feature type="domain" description="Cobalamin adenosyltransferase-like" evidence="6">
    <location>
        <begin position="3"/>
        <end position="167"/>
    </location>
</feature>
<comment type="catalytic activity">
    <reaction evidence="4">
        <text>2 cob(II)yrinate a,c diamide + reduced [electron-transfer flavoprotein] + 2 ATP = 2 adenosylcob(III)yrinate a,c-diamide + 2 triphosphate + oxidized [electron-transfer flavoprotein] + 3 H(+)</text>
        <dbReference type="Rhea" id="RHEA:11528"/>
        <dbReference type="Rhea" id="RHEA-COMP:10685"/>
        <dbReference type="Rhea" id="RHEA-COMP:10686"/>
        <dbReference type="ChEBI" id="CHEBI:15378"/>
        <dbReference type="ChEBI" id="CHEBI:18036"/>
        <dbReference type="ChEBI" id="CHEBI:30616"/>
        <dbReference type="ChEBI" id="CHEBI:57692"/>
        <dbReference type="ChEBI" id="CHEBI:58307"/>
        <dbReference type="ChEBI" id="CHEBI:58503"/>
        <dbReference type="ChEBI" id="CHEBI:58537"/>
        <dbReference type="EC" id="2.5.1.17"/>
    </reaction>
</comment>
<keyword evidence="5" id="KW-0175">Coiled coil</keyword>
<evidence type="ECO:0000313" key="7">
    <source>
        <dbReference type="EMBL" id="KRO62561.1"/>
    </source>
</evidence>
<dbReference type="InterPro" id="IPR036451">
    <property type="entry name" value="CblAdoTrfase-like_sf"/>
</dbReference>
<comment type="caution">
    <text evidence="7">The sequence shown here is derived from an EMBL/GenBank/DDBJ whole genome shotgun (WGS) entry which is preliminary data.</text>
</comment>
<keyword evidence="3 4" id="KW-0067">ATP-binding</keyword>
<comment type="similarity">
    <text evidence="4">Belongs to the Cob(I)alamin adenosyltransferase family.</text>
</comment>
<feature type="coiled-coil region" evidence="5">
    <location>
        <begin position="63"/>
        <end position="106"/>
    </location>
</feature>